<evidence type="ECO:0000313" key="2">
    <source>
        <dbReference type="Proteomes" id="UP000215914"/>
    </source>
</evidence>
<dbReference type="EMBL" id="CM007894">
    <property type="protein sequence ID" value="OTG23723.1"/>
    <property type="molecule type" value="Genomic_DNA"/>
</dbReference>
<organism evidence="1 2">
    <name type="scientific">Helianthus annuus</name>
    <name type="common">Common sunflower</name>
    <dbReference type="NCBI Taxonomy" id="4232"/>
    <lineage>
        <taxon>Eukaryota</taxon>
        <taxon>Viridiplantae</taxon>
        <taxon>Streptophyta</taxon>
        <taxon>Embryophyta</taxon>
        <taxon>Tracheophyta</taxon>
        <taxon>Spermatophyta</taxon>
        <taxon>Magnoliopsida</taxon>
        <taxon>eudicotyledons</taxon>
        <taxon>Gunneridae</taxon>
        <taxon>Pentapetalae</taxon>
        <taxon>asterids</taxon>
        <taxon>campanulids</taxon>
        <taxon>Asterales</taxon>
        <taxon>Asteraceae</taxon>
        <taxon>Asteroideae</taxon>
        <taxon>Heliantheae alliance</taxon>
        <taxon>Heliantheae</taxon>
        <taxon>Helianthus</taxon>
    </lineage>
</organism>
<reference evidence="2" key="1">
    <citation type="journal article" date="2017" name="Nature">
        <title>The sunflower genome provides insights into oil metabolism, flowering and Asterid evolution.</title>
        <authorList>
            <person name="Badouin H."/>
            <person name="Gouzy J."/>
            <person name="Grassa C.J."/>
            <person name="Murat F."/>
            <person name="Staton S.E."/>
            <person name="Cottret L."/>
            <person name="Lelandais-Briere C."/>
            <person name="Owens G.L."/>
            <person name="Carrere S."/>
            <person name="Mayjonade B."/>
            <person name="Legrand L."/>
            <person name="Gill N."/>
            <person name="Kane N.C."/>
            <person name="Bowers J.E."/>
            <person name="Hubner S."/>
            <person name="Bellec A."/>
            <person name="Berard A."/>
            <person name="Berges H."/>
            <person name="Blanchet N."/>
            <person name="Boniface M.C."/>
            <person name="Brunel D."/>
            <person name="Catrice O."/>
            <person name="Chaidir N."/>
            <person name="Claudel C."/>
            <person name="Donnadieu C."/>
            <person name="Faraut T."/>
            <person name="Fievet G."/>
            <person name="Helmstetter N."/>
            <person name="King M."/>
            <person name="Knapp S.J."/>
            <person name="Lai Z."/>
            <person name="Le Paslier M.C."/>
            <person name="Lippi Y."/>
            <person name="Lorenzon L."/>
            <person name="Mandel J.R."/>
            <person name="Marage G."/>
            <person name="Marchand G."/>
            <person name="Marquand E."/>
            <person name="Bret-Mestries E."/>
            <person name="Morien E."/>
            <person name="Nambeesan S."/>
            <person name="Nguyen T."/>
            <person name="Pegot-Espagnet P."/>
            <person name="Pouilly N."/>
            <person name="Raftis F."/>
            <person name="Sallet E."/>
            <person name="Schiex T."/>
            <person name="Thomas J."/>
            <person name="Vandecasteele C."/>
            <person name="Vares D."/>
            <person name="Vear F."/>
            <person name="Vautrin S."/>
            <person name="Crespi M."/>
            <person name="Mangin B."/>
            <person name="Burke J.M."/>
            <person name="Salse J."/>
            <person name="Munos S."/>
            <person name="Vincourt P."/>
            <person name="Rieseberg L.H."/>
            <person name="Langlade N.B."/>
        </authorList>
    </citation>
    <scope>NUCLEOTIDE SEQUENCE [LARGE SCALE GENOMIC DNA]</scope>
    <source>
        <strain evidence="2">cv. SF193</strain>
    </source>
</reference>
<name>A0A251UKZ4_HELAN</name>
<keyword evidence="2" id="KW-1185">Reference proteome</keyword>
<dbReference type="Proteomes" id="UP000215914">
    <property type="component" value="Chromosome 5"/>
</dbReference>
<proteinExistence type="predicted"/>
<sequence length="81" mass="8969">MTKNVALDCVSLSTFTFHAARMSTPVTSGFRIPGLARLGPREEKEAISGSDFRPTTVPRQRMVAVGEEVEFKYFFISTPSL</sequence>
<accession>A0A251UKZ4</accession>
<dbReference type="InParanoid" id="A0A251UKZ4"/>
<dbReference type="AlphaFoldDB" id="A0A251UKZ4"/>
<protein>
    <submittedName>
        <fullName evidence="1">Uncharacterized protein</fullName>
    </submittedName>
</protein>
<dbReference type="OMA" id="NGHAANM"/>
<gene>
    <name evidence="1" type="ORF">HannXRQ_Chr05g0128851</name>
</gene>
<evidence type="ECO:0000313" key="1">
    <source>
        <dbReference type="EMBL" id="OTG23723.1"/>
    </source>
</evidence>